<evidence type="ECO:0000313" key="1">
    <source>
        <dbReference type="EMBL" id="KAJ3472479.1"/>
    </source>
</evidence>
<dbReference type="Proteomes" id="UP001148737">
    <property type="component" value="Unassembled WGS sequence"/>
</dbReference>
<reference evidence="1" key="1">
    <citation type="submission" date="2022-07" db="EMBL/GenBank/DDBJ databases">
        <title>Genome Sequence of Lecanicillium saksenae.</title>
        <authorList>
            <person name="Buettner E."/>
        </authorList>
    </citation>
    <scope>NUCLEOTIDE SEQUENCE</scope>
    <source>
        <strain evidence="1">VT-O1</strain>
    </source>
</reference>
<gene>
    <name evidence="1" type="ORF">NLG97_g10955</name>
</gene>
<accession>A0ACC1QD47</accession>
<organism evidence="1 2">
    <name type="scientific">Lecanicillium saksenae</name>
    <dbReference type="NCBI Taxonomy" id="468837"/>
    <lineage>
        <taxon>Eukaryota</taxon>
        <taxon>Fungi</taxon>
        <taxon>Dikarya</taxon>
        <taxon>Ascomycota</taxon>
        <taxon>Pezizomycotina</taxon>
        <taxon>Sordariomycetes</taxon>
        <taxon>Hypocreomycetidae</taxon>
        <taxon>Hypocreales</taxon>
        <taxon>Cordycipitaceae</taxon>
        <taxon>Lecanicillium</taxon>
    </lineage>
</organism>
<evidence type="ECO:0000313" key="2">
    <source>
        <dbReference type="Proteomes" id="UP001148737"/>
    </source>
</evidence>
<name>A0ACC1QD47_9HYPO</name>
<comment type="caution">
    <text evidence="1">The sequence shown here is derived from an EMBL/GenBank/DDBJ whole genome shotgun (WGS) entry which is preliminary data.</text>
</comment>
<keyword evidence="2" id="KW-1185">Reference proteome</keyword>
<dbReference type="EMBL" id="JANAKD010003088">
    <property type="protein sequence ID" value="KAJ3472479.1"/>
    <property type="molecule type" value="Genomic_DNA"/>
</dbReference>
<proteinExistence type="predicted"/>
<protein>
    <submittedName>
        <fullName evidence="1">Uncharacterized protein</fullName>
    </submittedName>
</protein>
<sequence>MPGIPARAAACKTLREHQSPEPCLSLASYQLLVLGVAEDQQGLGIGGRLIREGMALAAADGLPVFVTGEGRGMHIYMHYGFQEVRGSWRGFDKEARMLESRGEEEGWKEENGGLEARQMVWVPEGASVEVKGEVYHGK</sequence>